<feature type="domain" description="Caspase family p20" evidence="5">
    <location>
        <begin position="264"/>
        <end position="396"/>
    </location>
</feature>
<dbReference type="InterPro" id="IPR011600">
    <property type="entry name" value="Pept_C14_caspase"/>
</dbReference>
<dbReference type="GO" id="GO:0006915">
    <property type="term" value="P:apoptotic process"/>
    <property type="evidence" value="ECO:0007669"/>
    <property type="project" value="UniProtKB-KW"/>
</dbReference>
<dbReference type="AlphaFoldDB" id="A0A7R8YN34"/>
<dbReference type="InterPro" id="IPR029030">
    <property type="entry name" value="Caspase-like_dom_sf"/>
</dbReference>
<dbReference type="GO" id="GO:0006508">
    <property type="term" value="P:proteolysis"/>
    <property type="evidence" value="ECO:0007669"/>
    <property type="project" value="InterPro"/>
</dbReference>
<dbReference type="GO" id="GO:0051604">
    <property type="term" value="P:protein maturation"/>
    <property type="evidence" value="ECO:0007669"/>
    <property type="project" value="UniProtKB-ARBA"/>
</dbReference>
<dbReference type="InterPro" id="IPR002138">
    <property type="entry name" value="Pept_C14_p10"/>
</dbReference>
<dbReference type="PROSITE" id="PS01122">
    <property type="entry name" value="CASPASE_CYS"/>
    <property type="match status" value="1"/>
</dbReference>
<evidence type="ECO:0000256" key="1">
    <source>
        <dbReference type="ARBA" id="ARBA00010134"/>
    </source>
</evidence>
<dbReference type="InterPro" id="IPR015917">
    <property type="entry name" value="Pept_C14A"/>
</dbReference>
<dbReference type="Pfam" id="PF00656">
    <property type="entry name" value="Peptidase_C14"/>
    <property type="match status" value="1"/>
</dbReference>
<dbReference type="OrthoDB" id="6044770at2759"/>
<gene>
    <name evidence="6" type="ORF">HERILL_LOCUS2487</name>
</gene>
<evidence type="ECO:0000313" key="7">
    <source>
        <dbReference type="Proteomes" id="UP000594454"/>
    </source>
</evidence>
<dbReference type="InterPro" id="IPR001309">
    <property type="entry name" value="Pept_C14_p20"/>
</dbReference>
<accession>A0A7R8YN34</accession>
<dbReference type="Proteomes" id="UP000594454">
    <property type="component" value="Chromosome 1"/>
</dbReference>
<organism evidence="6 7">
    <name type="scientific">Hermetia illucens</name>
    <name type="common">Black soldier fly</name>
    <dbReference type="NCBI Taxonomy" id="343691"/>
    <lineage>
        <taxon>Eukaryota</taxon>
        <taxon>Metazoa</taxon>
        <taxon>Ecdysozoa</taxon>
        <taxon>Arthropoda</taxon>
        <taxon>Hexapoda</taxon>
        <taxon>Insecta</taxon>
        <taxon>Pterygota</taxon>
        <taxon>Neoptera</taxon>
        <taxon>Endopterygota</taxon>
        <taxon>Diptera</taxon>
        <taxon>Brachycera</taxon>
        <taxon>Stratiomyomorpha</taxon>
        <taxon>Stratiomyidae</taxon>
        <taxon>Hermetiinae</taxon>
        <taxon>Hermetia</taxon>
    </lineage>
</organism>
<proteinExistence type="inferred from homology"/>
<name>A0A7R8YN34_HERIL</name>
<dbReference type="PROSITE" id="PS50207">
    <property type="entry name" value="CASPASE_P10"/>
    <property type="match status" value="1"/>
</dbReference>
<reference evidence="6 7" key="1">
    <citation type="submission" date="2020-11" db="EMBL/GenBank/DDBJ databases">
        <authorList>
            <person name="Wallbank WR R."/>
            <person name="Pardo Diaz C."/>
            <person name="Kozak K."/>
            <person name="Martin S."/>
            <person name="Jiggins C."/>
            <person name="Moest M."/>
            <person name="Warren A I."/>
            <person name="Generalovic N T."/>
            <person name="Byers J.R.P. K."/>
            <person name="Montejo-Kovacevich G."/>
            <person name="Yen C E."/>
        </authorList>
    </citation>
    <scope>NUCLEOTIDE SEQUENCE [LARGE SCALE GENOMIC DNA]</scope>
</reference>
<feature type="domain" description="Caspase family p10" evidence="4">
    <location>
        <begin position="420"/>
        <end position="499"/>
    </location>
</feature>
<dbReference type="FunCoup" id="A0A7R8YN34">
    <property type="interactions" value="366"/>
</dbReference>
<dbReference type="GO" id="GO:0005737">
    <property type="term" value="C:cytoplasm"/>
    <property type="evidence" value="ECO:0007669"/>
    <property type="project" value="UniProtKB-ARBA"/>
</dbReference>
<dbReference type="SMART" id="SM00115">
    <property type="entry name" value="CASc"/>
    <property type="match status" value="1"/>
</dbReference>
<dbReference type="PANTHER" id="PTHR48169">
    <property type="entry name" value="DED DOMAIN-CONTAINING PROTEIN"/>
    <property type="match status" value="1"/>
</dbReference>
<dbReference type="InterPro" id="IPR033139">
    <property type="entry name" value="Caspase_cys_AS"/>
</dbReference>
<protein>
    <recommendedName>
        <fullName evidence="8">Caspase-8</fullName>
    </recommendedName>
</protein>
<dbReference type="GO" id="GO:0043067">
    <property type="term" value="P:regulation of programmed cell death"/>
    <property type="evidence" value="ECO:0007669"/>
    <property type="project" value="UniProtKB-ARBA"/>
</dbReference>
<dbReference type="PANTHER" id="PTHR48169:SF7">
    <property type="entry name" value="CASPASE 10"/>
    <property type="match status" value="1"/>
</dbReference>
<dbReference type="GO" id="GO:0004197">
    <property type="term" value="F:cysteine-type endopeptidase activity"/>
    <property type="evidence" value="ECO:0007669"/>
    <property type="project" value="InterPro"/>
</dbReference>
<keyword evidence="2" id="KW-0053">Apoptosis</keyword>
<dbReference type="PROSITE" id="PS50208">
    <property type="entry name" value="CASPASE_P20"/>
    <property type="match status" value="1"/>
</dbReference>
<dbReference type="InterPro" id="IPR056259">
    <property type="entry name" value="Dredd_N"/>
</dbReference>
<dbReference type="PRINTS" id="PR00376">
    <property type="entry name" value="IL1BCENZYME"/>
</dbReference>
<evidence type="ECO:0000256" key="3">
    <source>
        <dbReference type="RuleBase" id="RU003971"/>
    </source>
</evidence>
<dbReference type="InParanoid" id="A0A7R8YN34"/>
<evidence type="ECO:0000259" key="5">
    <source>
        <dbReference type="PROSITE" id="PS50208"/>
    </source>
</evidence>
<comment type="similarity">
    <text evidence="1 3">Belongs to the peptidase C14A family.</text>
</comment>
<keyword evidence="7" id="KW-1185">Reference proteome</keyword>
<dbReference type="InterPro" id="IPR056260">
    <property type="entry name" value="Dredd_2nd"/>
</dbReference>
<dbReference type="Pfam" id="PF23725">
    <property type="entry name" value="Dredd_N"/>
    <property type="match status" value="1"/>
</dbReference>
<dbReference type="Gene3D" id="3.40.50.1460">
    <property type="match status" value="1"/>
</dbReference>
<sequence length="501" mass="57079">MEIPLRSAFKEKLKRISKEDLKYVEKDLQYYEKVSLTFLLFGSQQKQNVFYALQKLMTMFNSQNDDSQILYDFATITHDDDWKLPLIEALAIIQANRVIRKLGLDKEEIYEMFLPLTPELSTNIHPILKILYKICEVLTPAEAGKLLSINKNSTLRFYDESYLEVFFLDWISKDIIAIGDVLKKKPPNLDELVEYFKFNGKIGLYDLTLSAISRFNENIRARSNVNDSALGTFSTDMSRSRSFDKNDSLHLEEADLSYKIGYETAGYLLIINQMEFHRETDPELQHLLPKKELRHREGSELDENILKETFATFGYKAAVKPNLKHHEITSVVADFVARSAAYDSLVVCILSHGAQGIVYGSNSIPVELSKIEKLLTNNSLLNKPKLLIVQACQGSDLQEARSINSEEEMDGPGDTAAPHADMLVVMSTVQGFASVRHVKKGTWFIQSLCKQIRTYGREKHILDILTIVSQDVQKKRGSGDECMVPVHSSTLKKFLYLPKCP</sequence>
<evidence type="ECO:0000256" key="2">
    <source>
        <dbReference type="ARBA" id="ARBA00022703"/>
    </source>
</evidence>
<dbReference type="Pfam" id="PF23724">
    <property type="entry name" value="Dredd_2nd"/>
    <property type="match status" value="1"/>
</dbReference>
<evidence type="ECO:0000259" key="4">
    <source>
        <dbReference type="PROSITE" id="PS50207"/>
    </source>
</evidence>
<dbReference type="OMA" id="HGFEGAV"/>
<evidence type="ECO:0000313" key="6">
    <source>
        <dbReference type="EMBL" id="CAD7079266.1"/>
    </source>
</evidence>
<evidence type="ECO:0008006" key="8">
    <source>
        <dbReference type="Google" id="ProtNLM"/>
    </source>
</evidence>
<dbReference type="SUPFAM" id="SSF52129">
    <property type="entry name" value="Caspase-like"/>
    <property type="match status" value="1"/>
</dbReference>
<dbReference type="EMBL" id="LR899009">
    <property type="protein sequence ID" value="CAD7079266.1"/>
    <property type="molecule type" value="Genomic_DNA"/>
</dbReference>